<proteinExistence type="predicted"/>
<gene>
    <name evidence="1" type="ORF">IHE45_14G135300</name>
</gene>
<keyword evidence="2" id="KW-1185">Reference proteome</keyword>
<evidence type="ECO:0000313" key="2">
    <source>
        <dbReference type="Proteomes" id="UP000827976"/>
    </source>
</evidence>
<name>A0ACB7UVL6_DIOAL</name>
<comment type="caution">
    <text evidence="1">The sequence shown here is derived from an EMBL/GenBank/DDBJ whole genome shotgun (WGS) entry which is preliminary data.</text>
</comment>
<evidence type="ECO:0000313" key="1">
    <source>
        <dbReference type="EMBL" id="KAH7664676.1"/>
    </source>
</evidence>
<dbReference type="Proteomes" id="UP000827976">
    <property type="component" value="Chromosome 14"/>
</dbReference>
<organism evidence="1 2">
    <name type="scientific">Dioscorea alata</name>
    <name type="common">Purple yam</name>
    <dbReference type="NCBI Taxonomy" id="55571"/>
    <lineage>
        <taxon>Eukaryota</taxon>
        <taxon>Viridiplantae</taxon>
        <taxon>Streptophyta</taxon>
        <taxon>Embryophyta</taxon>
        <taxon>Tracheophyta</taxon>
        <taxon>Spermatophyta</taxon>
        <taxon>Magnoliopsida</taxon>
        <taxon>Liliopsida</taxon>
        <taxon>Dioscoreales</taxon>
        <taxon>Dioscoreaceae</taxon>
        <taxon>Dioscorea</taxon>
    </lineage>
</organism>
<accession>A0ACB7UVL6</accession>
<reference evidence="2" key="1">
    <citation type="journal article" date="2022" name="Nat. Commun.">
        <title>Chromosome evolution and the genetic basis of agronomically important traits in greater yam.</title>
        <authorList>
            <person name="Bredeson J.V."/>
            <person name="Lyons J.B."/>
            <person name="Oniyinde I.O."/>
            <person name="Okereke N.R."/>
            <person name="Kolade O."/>
            <person name="Nnabue I."/>
            <person name="Nwadili C.O."/>
            <person name="Hribova E."/>
            <person name="Parker M."/>
            <person name="Nwogha J."/>
            <person name="Shu S."/>
            <person name="Carlson J."/>
            <person name="Kariba R."/>
            <person name="Muthemba S."/>
            <person name="Knop K."/>
            <person name="Barton G.J."/>
            <person name="Sherwood A.V."/>
            <person name="Lopez-Montes A."/>
            <person name="Asiedu R."/>
            <person name="Jamnadass R."/>
            <person name="Muchugi A."/>
            <person name="Goodstein D."/>
            <person name="Egesi C.N."/>
            <person name="Featherston J."/>
            <person name="Asfaw A."/>
            <person name="Simpson G.G."/>
            <person name="Dolezel J."/>
            <person name="Hendre P.S."/>
            <person name="Van Deynze A."/>
            <person name="Kumar P.L."/>
            <person name="Obidiegwu J.E."/>
            <person name="Bhattacharjee R."/>
            <person name="Rokhsar D.S."/>
        </authorList>
    </citation>
    <scope>NUCLEOTIDE SEQUENCE [LARGE SCALE GENOMIC DNA]</scope>
    <source>
        <strain evidence="2">cv. TDa95/00328</strain>
    </source>
</reference>
<protein>
    <submittedName>
        <fullName evidence="1">DNase I-like protein</fullName>
    </submittedName>
</protein>
<sequence>MIIGWSSNLLEGQLIHLGRFCLSAKFTSKSNNTSWVCTSVYGPNDRHLKHDFWTEIRHCCPDNGTPWVLCGDFNSIFNHKDKSTGTPNLDDIRQAQLLLSDLHLIEPPSFGKRFTWTNGQSNPLWIKLDRFLLNQEWISLFPKATQNTLPRLGSDHVPIRLESGMHLSVPRPFHFERSWCSVENFTDLIKNWWTGSQPQGCGAFVLAKKISYTRNQLRLWAKTDFGSIKLKKLPFT</sequence>
<dbReference type="EMBL" id="CM037024">
    <property type="protein sequence ID" value="KAH7664676.1"/>
    <property type="molecule type" value="Genomic_DNA"/>
</dbReference>